<gene>
    <name evidence="2" type="ORF">Q4527_20185</name>
</gene>
<dbReference type="InterPro" id="IPR036736">
    <property type="entry name" value="ACP-like_sf"/>
</dbReference>
<dbReference type="Pfam" id="PF00550">
    <property type="entry name" value="PP-binding"/>
    <property type="match status" value="1"/>
</dbReference>
<dbReference type="EMBL" id="JAUOQI010000058">
    <property type="protein sequence ID" value="MDO6579710.1"/>
    <property type="molecule type" value="Genomic_DNA"/>
</dbReference>
<evidence type="ECO:0000259" key="1">
    <source>
        <dbReference type="Pfam" id="PF00550"/>
    </source>
</evidence>
<dbReference type="RefSeq" id="WP_303539090.1">
    <property type="nucleotide sequence ID" value="NZ_JAUOQI010000058.1"/>
</dbReference>
<dbReference type="AlphaFoldDB" id="A0AAW7Z738"/>
<dbReference type="InterPro" id="IPR009081">
    <property type="entry name" value="PP-bd_ACP"/>
</dbReference>
<comment type="caution">
    <text evidence="2">The sequence shown here is derived from an EMBL/GenBank/DDBJ whole genome shotgun (WGS) entry which is preliminary data.</text>
</comment>
<accession>A0AAW7Z738</accession>
<proteinExistence type="predicted"/>
<organism evidence="2 3">
    <name type="scientific">Alteromonas stellipolaris</name>
    <dbReference type="NCBI Taxonomy" id="233316"/>
    <lineage>
        <taxon>Bacteria</taxon>
        <taxon>Pseudomonadati</taxon>
        <taxon>Pseudomonadota</taxon>
        <taxon>Gammaproteobacteria</taxon>
        <taxon>Alteromonadales</taxon>
        <taxon>Alteromonadaceae</taxon>
        <taxon>Alteromonas/Salinimonas group</taxon>
        <taxon>Alteromonas</taxon>
    </lineage>
</organism>
<evidence type="ECO:0000313" key="2">
    <source>
        <dbReference type="EMBL" id="MDO6579710.1"/>
    </source>
</evidence>
<dbReference type="SUPFAM" id="SSF47336">
    <property type="entry name" value="ACP-like"/>
    <property type="match status" value="1"/>
</dbReference>
<feature type="non-terminal residue" evidence="2">
    <location>
        <position position="1"/>
    </location>
</feature>
<dbReference type="Proteomes" id="UP001170717">
    <property type="component" value="Unassembled WGS sequence"/>
</dbReference>
<reference evidence="2" key="1">
    <citation type="submission" date="2023-07" db="EMBL/GenBank/DDBJ databases">
        <title>Genome content predicts the carbon catabolic preferences of heterotrophic bacteria.</title>
        <authorList>
            <person name="Gralka M."/>
        </authorList>
    </citation>
    <scope>NUCLEOTIDE SEQUENCE</scope>
    <source>
        <strain evidence="2">F2M12</strain>
    </source>
</reference>
<sequence length="85" mass="8982">RTLGEIVDYMNSKLPASAPVAAQVSAPTQAVSNGLNAEQVQSTMLSVVADKTGYPTEMLDLAMDMEADLGIDSIKRVEILGTVQD</sequence>
<feature type="non-terminal residue" evidence="2">
    <location>
        <position position="85"/>
    </location>
</feature>
<dbReference type="Gene3D" id="1.10.1200.10">
    <property type="entry name" value="ACP-like"/>
    <property type="match status" value="1"/>
</dbReference>
<feature type="domain" description="Carrier" evidence="1">
    <location>
        <begin position="44"/>
        <end position="84"/>
    </location>
</feature>
<evidence type="ECO:0000313" key="3">
    <source>
        <dbReference type="Proteomes" id="UP001170717"/>
    </source>
</evidence>
<name>A0AAW7Z738_9ALTE</name>
<protein>
    <submittedName>
        <fullName evidence="2">Phosphopantetheine-binding protein</fullName>
    </submittedName>
</protein>